<name>A0A0F9SUN3_9ZZZZ</name>
<reference evidence="3" key="1">
    <citation type="journal article" date="2015" name="Nature">
        <title>Complex archaea that bridge the gap between prokaryotes and eukaryotes.</title>
        <authorList>
            <person name="Spang A."/>
            <person name="Saw J.H."/>
            <person name="Jorgensen S.L."/>
            <person name="Zaremba-Niedzwiedzka K."/>
            <person name="Martijn J."/>
            <person name="Lind A.E."/>
            <person name="van Eijk R."/>
            <person name="Schleper C."/>
            <person name="Guy L."/>
            <person name="Ettema T.J."/>
        </authorList>
    </citation>
    <scope>NUCLEOTIDE SEQUENCE</scope>
</reference>
<dbReference type="InterPro" id="IPR014820">
    <property type="entry name" value="PriCT_1"/>
</dbReference>
<organism evidence="3">
    <name type="scientific">marine sediment metagenome</name>
    <dbReference type="NCBI Taxonomy" id="412755"/>
    <lineage>
        <taxon>unclassified sequences</taxon>
        <taxon>metagenomes</taxon>
        <taxon>ecological metagenomes</taxon>
    </lineage>
</organism>
<feature type="domain" description="DNA primase/polymerase bifunctional N-terminal" evidence="2">
    <location>
        <begin position="5"/>
        <end position="173"/>
    </location>
</feature>
<dbReference type="Gene3D" id="3.30.720.160">
    <property type="entry name" value="Bifunctional DNA primase/polymerase, N-terminal"/>
    <property type="match status" value="1"/>
</dbReference>
<dbReference type="CDD" id="cd04859">
    <property type="entry name" value="Prim_Pol"/>
    <property type="match status" value="1"/>
</dbReference>
<gene>
    <name evidence="3" type="ORF">LCGC14_0809660</name>
</gene>
<dbReference type="Pfam" id="PF09250">
    <property type="entry name" value="Prim-Pol"/>
    <property type="match status" value="1"/>
</dbReference>
<dbReference type="InterPro" id="IPR015330">
    <property type="entry name" value="DNA_primase/pol_bifunc_N"/>
</dbReference>
<dbReference type="Pfam" id="PF08708">
    <property type="entry name" value="PriCT_1"/>
    <property type="match status" value="1"/>
</dbReference>
<evidence type="ECO:0000259" key="1">
    <source>
        <dbReference type="SMART" id="SM00942"/>
    </source>
</evidence>
<evidence type="ECO:0008006" key="4">
    <source>
        <dbReference type="Google" id="ProtNLM"/>
    </source>
</evidence>
<evidence type="ECO:0000259" key="2">
    <source>
        <dbReference type="SMART" id="SM00943"/>
    </source>
</evidence>
<dbReference type="SUPFAM" id="SSF56747">
    <property type="entry name" value="Prim-pol domain"/>
    <property type="match status" value="1"/>
</dbReference>
<feature type="domain" description="Primase C-terminal 1" evidence="1">
    <location>
        <begin position="189"/>
        <end position="253"/>
    </location>
</feature>
<sequence>MLEVALQYLEYGFSVLPVHTLIRDTWTCTCGNDECPSPGKHPRVPWVEWTKKRADRAQLEEWFEDEALESNIGLVTGDISGVIVVDLDGPAGRESFGDLGLTTHTLIARTGGRGLHLFYRCATPIRGRIAMLPGVDLKAERGFVVLAPSLHASGNRYKWIRRRHPAEIEPGLVQLAETERGNDTGWRDEALVGVGEGERSNTAAQLAGRYVRLGLSPLETYMLLTSWNKRNSPPLTQNELKSTVRWCYQRHNDSPEEEIVNYGDLAGILKRIGEGR</sequence>
<proteinExistence type="predicted"/>
<dbReference type="SMART" id="SM00942">
    <property type="entry name" value="PriCT_1"/>
    <property type="match status" value="1"/>
</dbReference>
<accession>A0A0F9SUN3</accession>
<comment type="caution">
    <text evidence="3">The sequence shown here is derived from an EMBL/GenBank/DDBJ whole genome shotgun (WGS) entry which is preliminary data.</text>
</comment>
<dbReference type="SMART" id="SM00943">
    <property type="entry name" value="Prim-Pol"/>
    <property type="match status" value="1"/>
</dbReference>
<dbReference type="AlphaFoldDB" id="A0A0F9SUN3"/>
<evidence type="ECO:0000313" key="3">
    <source>
        <dbReference type="EMBL" id="KKN32848.1"/>
    </source>
</evidence>
<protein>
    <recommendedName>
        <fullName evidence="4">DNA primase/polymerase bifunctional N-terminal domain-containing protein</fullName>
    </recommendedName>
</protein>
<dbReference type="EMBL" id="LAZR01002225">
    <property type="protein sequence ID" value="KKN32848.1"/>
    <property type="molecule type" value="Genomic_DNA"/>
</dbReference>